<feature type="compositionally biased region" description="Low complexity" evidence="1">
    <location>
        <begin position="435"/>
        <end position="459"/>
    </location>
</feature>
<proteinExistence type="predicted"/>
<feature type="compositionally biased region" description="Basic residues" evidence="1">
    <location>
        <begin position="828"/>
        <end position="837"/>
    </location>
</feature>
<organism evidence="2 3">
    <name type="scientific">Streptomyces albipurpureus</name>
    <dbReference type="NCBI Taxonomy" id="2897419"/>
    <lineage>
        <taxon>Bacteria</taxon>
        <taxon>Bacillati</taxon>
        <taxon>Actinomycetota</taxon>
        <taxon>Actinomycetes</taxon>
        <taxon>Kitasatosporales</taxon>
        <taxon>Streptomycetaceae</taxon>
        <taxon>Streptomyces</taxon>
    </lineage>
</organism>
<keyword evidence="3" id="KW-1185">Reference proteome</keyword>
<sequence>MNKPHDSADAMIHQVVFRWAGNRAGSSAGLTAVAQSCGERDARAMAEQLGPILRVRRGDRRSIVRTIWNDRAVLVRRSPKADAQGRGSTVCHALISPTKLLTASFCLGLGASPWGEGNWTQASGPLPSIPYEVLNAMANHAIPRLDAAVSSLARPLQCLVAQLLRTPGGRISAHNRGLDDTRSDDLTEVPDPALVVLRGLCEVFGGTLGGEGWTYASYDTVDSHPLRVTFVPSWRASHEEDVRLRRIDLIEPGSDHAAVLAERLVRHYLDYIETAARGSGAGKGRSQYRRPLEQLMGPLAGIEDETERYEAIDRALRGLSSGAPANRASAPPQQRAARTPGREQGPEGPAPGGSPSVAAGATHGGRPDDRDAGRGRAPGPGRSAPAAHGASHDGSATSRGHHATASGRGDSPMVGSGAAEHSLGPAWSGGGEPGAGSAVSSTGTTAAAWAGSAGSAGSGVQPGTDAHPPTGSRSSEPEAVAGQTNRSGAPAHDAPARRSAAAPVAGQGAPRPDVPSASAPSNPASSGSVSASAAAGGPPVDGFAVDGSPVGGPGASGFTTSGSTASGWAASGRTPTAQTATARTATGGTATGGAPLGPESARKVPATGAAQQGPGQAGPAQGESTSTGYVSGDSASTGYVSGDLASTGYVSGDSASARSASTGLTSRGADTAGYPSSGSVSASAPGSPGRAADSLAGGSAPASSALDRHHTTNSASSSMTTDAQHPSYAPAQQADFRQYAPNPSSPTTSLPAPPSGSGFDLAVNPERPGSSTAPPNTYDPASGSNEQPRAVPPKPKSPPPPSGPAPSHYSQQLHVDPGPLLGLSNPFPRKRGKRRTRVNVDHAQLRQVVTDLNCATGGDHAAEDLKRKVRQDLERLSDVDLLSVLHTPLSYEAQNLVLETLASVPRLEDELESLGELLLDRSFLLRIGPLGQALWDPPHVDRVIKVACWLFCALQKTLASERLAERVGWVLRHLASSPSDLSEAFIETLLIYAPSDALPALPNLVWRELARGLHERLPRPPDEAPSN</sequence>
<name>A0ABT0UK62_9ACTN</name>
<dbReference type="RefSeq" id="WP_250919195.1">
    <property type="nucleotide sequence ID" value="NZ_JAMQAW010000009.1"/>
</dbReference>
<feature type="compositionally biased region" description="Low complexity" evidence="1">
    <location>
        <begin position="323"/>
        <end position="339"/>
    </location>
</feature>
<feature type="compositionally biased region" description="Low complexity" evidence="1">
    <location>
        <begin position="375"/>
        <end position="389"/>
    </location>
</feature>
<feature type="compositionally biased region" description="Pro residues" evidence="1">
    <location>
        <begin position="790"/>
        <end position="804"/>
    </location>
</feature>
<feature type="compositionally biased region" description="Polar residues" evidence="1">
    <location>
        <begin position="623"/>
        <end position="639"/>
    </location>
</feature>
<evidence type="ECO:0000256" key="1">
    <source>
        <dbReference type="SAM" id="MobiDB-lite"/>
    </source>
</evidence>
<evidence type="ECO:0000313" key="3">
    <source>
        <dbReference type="Proteomes" id="UP001431429"/>
    </source>
</evidence>
<feature type="compositionally biased region" description="Low complexity" evidence="1">
    <location>
        <begin position="740"/>
        <end position="758"/>
    </location>
</feature>
<dbReference type="Proteomes" id="UP001431429">
    <property type="component" value="Unassembled WGS sequence"/>
</dbReference>
<feature type="compositionally biased region" description="Low complexity" evidence="1">
    <location>
        <begin position="346"/>
        <end position="361"/>
    </location>
</feature>
<accession>A0ABT0UK62</accession>
<protein>
    <submittedName>
        <fullName evidence="2">Uncharacterized protein</fullName>
    </submittedName>
</protein>
<feature type="compositionally biased region" description="Basic and acidic residues" evidence="1">
    <location>
        <begin position="365"/>
        <end position="374"/>
    </location>
</feature>
<feature type="compositionally biased region" description="Low complexity" evidence="1">
    <location>
        <begin position="514"/>
        <end position="540"/>
    </location>
</feature>
<gene>
    <name evidence="2" type="ORF">NBG84_11170</name>
</gene>
<feature type="compositionally biased region" description="Low complexity" evidence="1">
    <location>
        <begin position="489"/>
        <end position="505"/>
    </location>
</feature>
<comment type="caution">
    <text evidence="2">The sequence shown here is derived from an EMBL/GenBank/DDBJ whole genome shotgun (WGS) entry which is preliminary data.</text>
</comment>
<evidence type="ECO:0000313" key="2">
    <source>
        <dbReference type="EMBL" id="MCM2388845.1"/>
    </source>
</evidence>
<feature type="compositionally biased region" description="Polar residues" evidence="1">
    <location>
        <begin position="653"/>
        <end position="665"/>
    </location>
</feature>
<feature type="region of interest" description="Disordered" evidence="1">
    <location>
        <begin position="318"/>
        <end position="837"/>
    </location>
</feature>
<feature type="compositionally biased region" description="Polar residues" evidence="1">
    <location>
        <begin position="712"/>
        <end position="724"/>
    </location>
</feature>
<feature type="compositionally biased region" description="Low complexity" evidence="1">
    <location>
        <begin position="672"/>
        <end position="705"/>
    </location>
</feature>
<feature type="compositionally biased region" description="Low complexity" evidence="1">
    <location>
        <begin position="605"/>
        <end position="622"/>
    </location>
</feature>
<reference evidence="2" key="1">
    <citation type="submission" date="2022-06" db="EMBL/GenBank/DDBJ databases">
        <title>Genome public.</title>
        <authorList>
            <person name="Sun Q."/>
        </authorList>
    </citation>
    <scope>NUCLEOTIDE SEQUENCE</scope>
    <source>
        <strain evidence="2">CWNU-1</strain>
    </source>
</reference>
<feature type="compositionally biased region" description="Low complexity" evidence="1">
    <location>
        <begin position="556"/>
        <end position="588"/>
    </location>
</feature>
<dbReference type="EMBL" id="JAMQAW010000009">
    <property type="protein sequence ID" value="MCM2388845.1"/>
    <property type="molecule type" value="Genomic_DNA"/>
</dbReference>